<keyword evidence="1" id="KW-1133">Transmembrane helix</keyword>
<keyword evidence="1" id="KW-0812">Transmembrane</keyword>
<protein>
    <submittedName>
        <fullName evidence="2">Uncharacterized protein</fullName>
    </submittedName>
</protein>
<feature type="transmembrane region" description="Helical" evidence="1">
    <location>
        <begin position="31"/>
        <end position="49"/>
    </location>
</feature>
<proteinExistence type="predicted"/>
<organism evidence="2 3">
    <name type="scientific">Candidatus Ruania gallistercoris</name>
    <dbReference type="NCBI Taxonomy" id="2838746"/>
    <lineage>
        <taxon>Bacteria</taxon>
        <taxon>Bacillati</taxon>
        <taxon>Actinomycetota</taxon>
        <taxon>Actinomycetes</taxon>
        <taxon>Micrococcales</taxon>
        <taxon>Ruaniaceae</taxon>
        <taxon>Ruania</taxon>
    </lineage>
</organism>
<dbReference type="EMBL" id="DXBY01000061">
    <property type="protein sequence ID" value="HIZ34878.1"/>
    <property type="molecule type" value="Genomic_DNA"/>
</dbReference>
<name>A0A9D2ECC6_9MICO</name>
<reference evidence="2" key="1">
    <citation type="journal article" date="2021" name="PeerJ">
        <title>Extensive microbial diversity within the chicken gut microbiome revealed by metagenomics and culture.</title>
        <authorList>
            <person name="Gilroy R."/>
            <person name="Ravi A."/>
            <person name="Getino M."/>
            <person name="Pursley I."/>
            <person name="Horton D.L."/>
            <person name="Alikhan N.F."/>
            <person name="Baker D."/>
            <person name="Gharbi K."/>
            <person name="Hall N."/>
            <person name="Watson M."/>
            <person name="Adriaenssens E.M."/>
            <person name="Foster-Nyarko E."/>
            <person name="Jarju S."/>
            <person name="Secka A."/>
            <person name="Antonio M."/>
            <person name="Oren A."/>
            <person name="Chaudhuri R.R."/>
            <person name="La Ragione R."/>
            <person name="Hildebrand F."/>
            <person name="Pallen M.J."/>
        </authorList>
    </citation>
    <scope>NUCLEOTIDE SEQUENCE</scope>
    <source>
        <strain evidence="2">ChiGjej4B4-7305</strain>
    </source>
</reference>
<evidence type="ECO:0000256" key="1">
    <source>
        <dbReference type="SAM" id="Phobius"/>
    </source>
</evidence>
<feature type="transmembrane region" description="Helical" evidence="1">
    <location>
        <begin position="69"/>
        <end position="89"/>
    </location>
</feature>
<feature type="transmembrane region" description="Helical" evidence="1">
    <location>
        <begin position="96"/>
        <end position="119"/>
    </location>
</feature>
<accession>A0A9D2ECC6</accession>
<evidence type="ECO:0000313" key="3">
    <source>
        <dbReference type="Proteomes" id="UP000824037"/>
    </source>
</evidence>
<comment type="caution">
    <text evidence="2">The sequence shown here is derived from an EMBL/GenBank/DDBJ whole genome shotgun (WGS) entry which is preliminary data.</text>
</comment>
<dbReference type="AlphaFoldDB" id="A0A9D2ECC6"/>
<feature type="transmembrane region" description="Helical" evidence="1">
    <location>
        <begin position="125"/>
        <end position="146"/>
    </location>
</feature>
<sequence length="158" mass="15649">MTEGSHYPHNPHAHAGLGVVPRPGTVTAGAVLAWIGSAGLVAAGVATMIRATGTDRDSVLAATNGAVSLTGAVVAIGGGIGLLLTTLAFRGSRGALIALTTLAAICAAVPIAAVAYLLVSTDAGPPLPFSAVGVILWAVAAIGLFWSGRSWFRARRSG</sequence>
<gene>
    <name evidence="2" type="ORF">H9815_03800</name>
</gene>
<keyword evidence="1" id="KW-0472">Membrane</keyword>
<reference evidence="2" key="2">
    <citation type="submission" date="2021-04" db="EMBL/GenBank/DDBJ databases">
        <authorList>
            <person name="Gilroy R."/>
        </authorList>
    </citation>
    <scope>NUCLEOTIDE SEQUENCE</scope>
    <source>
        <strain evidence="2">ChiGjej4B4-7305</strain>
    </source>
</reference>
<dbReference type="Proteomes" id="UP000824037">
    <property type="component" value="Unassembled WGS sequence"/>
</dbReference>
<evidence type="ECO:0000313" key="2">
    <source>
        <dbReference type="EMBL" id="HIZ34878.1"/>
    </source>
</evidence>